<dbReference type="PANTHER" id="PTHR11802">
    <property type="entry name" value="SERINE PROTEASE FAMILY S10 SERINE CARBOXYPEPTIDASE"/>
    <property type="match status" value="1"/>
</dbReference>
<dbReference type="SUPFAM" id="SSF53474">
    <property type="entry name" value="alpha/beta-Hydrolases"/>
    <property type="match status" value="1"/>
</dbReference>
<dbReference type="GO" id="GO:0019748">
    <property type="term" value="P:secondary metabolic process"/>
    <property type="evidence" value="ECO:0007669"/>
    <property type="project" value="TreeGrafter"/>
</dbReference>
<comment type="caution">
    <text evidence="5">The sequence shown here is derived from an EMBL/GenBank/DDBJ whole genome shotgun (WGS) entry which is preliminary data.</text>
</comment>
<comment type="subcellular location">
    <subcellularLocation>
        <location evidence="1">Secreted</location>
    </subcellularLocation>
</comment>
<gene>
    <name evidence="5" type="ORF">Sradi_2085100</name>
</gene>
<dbReference type="GO" id="GO:0006508">
    <property type="term" value="P:proteolysis"/>
    <property type="evidence" value="ECO:0007669"/>
    <property type="project" value="UniProtKB-KW"/>
</dbReference>
<dbReference type="Gene3D" id="3.40.50.1820">
    <property type="entry name" value="alpha/beta hydrolase"/>
    <property type="match status" value="2"/>
</dbReference>
<feature type="signal peptide" evidence="4">
    <location>
        <begin position="1"/>
        <end position="24"/>
    </location>
</feature>
<dbReference type="PROSITE" id="PS00131">
    <property type="entry name" value="CARBOXYPEPT_SER_SER"/>
    <property type="match status" value="1"/>
</dbReference>
<evidence type="ECO:0000256" key="1">
    <source>
        <dbReference type="ARBA" id="ARBA00004613"/>
    </source>
</evidence>
<dbReference type="Pfam" id="PF00450">
    <property type="entry name" value="Peptidase_S10"/>
    <property type="match status" value="1"/>
</dbReference>
<sequence>MELLSLKLLLFPLVILCSSRAVLAQHLVETLPGLPDKLPNKLETGYIGVGENEEAQLFYYFFESESNPEEDPFILWMTGGPGCTGLSTILLEMGTFVIDYANCKGGPTALKLNEYAWTKAANILFIDQPAGTGFSYAKTLKSSLTNDMLSARLSYDFLKKWLIDHPKYLKNPLYIFGESYAGIVLPLVVNEVYNGIETGDKPVLNMKSAKVNCHGNYQHVDSDNNLCLNDLEKINQCLDRISKAHILDPWCEDSLAKKHDVLSWHMSSEENPINFLQSVDAGRKKEWCREDNVRLAHIWANDKSAQKALNVREGTIKQWVRCNQSIVNSTPGPSGIVPYINNVKRTVGYHQKFTHKSARVLIFSGDHDMLAPHISTEKWIESLKVPIKSDWRPWFVENQIGGYTMQYAQGDYELTYATIKGGGHTNAEYRPKESFILFNRWIRESAL</sequence>
<dbReference type="InterPro" id="IPR018202">
    <property type="entry name" value="Ser_caboxypep_ser_AS"/>
</dbReference>
<evidence type="ECO:0000313" key="5">
    <source>
        <dbReference type="EMBL" id="KAL0404443.1"/>
    </source>
</evidence>
<accession>A0AAW2THT3</accession>
<keyword evidence="4" id="KW-0645">Protease</keyword>
<proteinExistence type="inferred from homology"/>
<keyword evidence="3" id="KW-0964">Secreted</keyword>
<dbReference type="AlphaFoldDB" id="A0AAW2THT3"/>
<dbReference type="InterPro" id="IPR029058">
    <property type="entry name" value="AB_hydrolase_fold"/>
</dbReference>
<protein>
    <recommendedName>
        <fullName evidence="4">Carboxypeptidase</fullName>
        <ecNumber evidence="4">3.4.16.-</ecNumber>
    </recommendedName>
</protein>
<feature type="chain" id="PRO_5043088479" description="Carboxypeptidase" evidence="4">
    <location>
        <begin position="25"/>
        <end position="447"/>
    </location>
</feature>
<dbReference type="PANTHER" id="PTHR11802:SF224">
    <property type="entry name" value="SERINE CARBOXYPEPTIDASE-LIKE 7 ISOFORM X1"/>
    <property type="match status" value="1"/>
</dbReference>
<dbReference type="GO" id="GO:0005576">
    <property type="term" value="C:extracellular region"/>
    <property type="evidence" value="ECO:0007669"/>
    <property type="project" value="UniProtKB-SubCell"/>
</dbReference>
<evidence type="ECO:0000256" key="3">
    <source>
        <dbReference type="ARBA" id="ARBA00022525"/>
    </source>
</evidence>
<keyword evidence="4" id="KW-0732">Signal</keyword>
<evidence type="ECO:0000256" key="4">
    <source>
        <dbReference type="RuleBase" id="RU361156"/>
    </source>
</evidence>
<dbReference type="EC" id="3.4.16.-" evidence="4"/>
<organism evidence="5">
    <name type="scientific">Sesamum radiatum</name>
    <name type="common">Black benniseed</name>
    <dbReference type="NCBI Taxonomy" id="300843"/>
    <lineage>
        <taxon>Eukaryota</taxon>
        <taxon>Viridiplantae</taxon>
        <taxon>Streptophyta</taxon>
        <taxon>Embryophyta</taxon>
        <taxon>Tracheophyta</taxon>
        <taxon>Spermatophyta</taxon>
        <taxon>Magnoliopsida</taxon>
        <taxon>eudicotyledons</taxon>
        <taxon>Gunneridae</taxon>
        <taxon>Pentapetalae</taxon>
        <taxon>asterids</taxon>
        <taxon>lamiids</taxon>
        <taxon>Lamiales</taxon>
        <taxon>Pedaliaceae</taxon>
        <taxon>Sesamum</taxon>
    </lineage>
</organism>
<keyword evidence="4 5" id="KW-0121">Carboxypeptidase</keyword>
<keyword evidence="4" id="KW-0378">Hydrolase</keyword>
<dbReference type="GO" id="GO:0004185">
    <property type="term" value="F:serine-type carboxypeptidase activity"/>
    <property type="evidence" value="ECO:0007669"/>
    <property type="project" value="UniProtKB-UniRule"/>
</dbReference>
<reference evidence="5" key="1">
    <citation type="submission" date="2020-06" db="EMBL/GenBank/DDBJ databases">
        <authorList>
            <person name="Li T."/>
            <person name="Hu X."/>
            <person name="Zhang T."/>
            <person name="Song X."/>
            <person name="Zhang H."/>
            <person name="Dai N."/>
            <person name="Sheng W."/>
            <person name="Hou X."/>
            <person name="Wei L."/>
        </authorList>
    </citation>
    <scope>NUCLEOTIDE SEQUENCE</scope>
    <source>
        <strain evidence="5">G02</strain>
        <tissue evidence="5">Leaf</tissue>
    </source>
</reference>
<comment type="similarity">
    <text evidence="2 4">Belongs to the peptidase S10 family.</text>
</comment>
<dbReference type="PRINTS" id="PR00724">
    <property type="entry name" value="CRBOXYPTASEC"/>
</dbReference>
<name>A0AAW2THT3_SESRA</name>
<dbReference type="EMBL" id="JACGWJ010000008">
    <property type="protein sequence ID" value="KAL0404443.1"/>
    <property type="molecule type" value="Genomic_DNA"/>
</dbReference>
<dbReference type="InterPro" id="IPR001563">
    <property type="entry name" value="Peptidase_S10"/>
</dbReference>
<dbReference type="GO" id="GO:0016747">
    <property type="term" value="F:acyltransferase activity, transferring groups other than amino-acyl groups"/>
    <property type="evidence" value="ECO:0007669"/>
    <property type="project" value="TreeGrafter"/>
</dbReference>
<reference evidence="5" key="2">
    <citation type="journal article" date="2024" name="Plant">
        <title>Genomic evolution and insights into agronomic trait innovations of Sesamum species.</title>
        <authorList>
            <person name="Miao H."/>
            <person name="Wang L."/>
            <person name="Qu L."/>
            <person name="Liu H."/>
            <person name="Sun Y."/>
            <person name="Le M."/>
            <person name="Wang Q."/>
            <person name="Wei S."/>
            <person name="Zheng Y."/>
            <person name="Lin W."/>
            <person name="Duan Y."/>
            <person name="Cao H."/>
            <person name="Xiong S."/>
            <person name="Wang X."/>
            <person name="Wei L."/>
            <person name="Li C."/>
            <person name="Ma Q."/>
            <person name="Ju M."/>
            <person name="Zhao R."/>
            <person name="Li G."/>
            <person name="Mu C."/>
            <person name="Tian Q."/>
            <person name="Mei H."/>
            <person name="Zhang T."/>
            <person name="Gao T."/>
            <person name="Zhang H."/>
        </authorList>
    </citation>
    <scope>NUCLEOTIDE SEQUENCE</scope>
    <source>
        <strain evidence="5">G02</strain>
    </source>
</reference>
<evidence type="ECO:0000256" key="2">
    <source>
        <dbReference type="ARBA" id="ARBA00009431"/>
    </source>
</evidence>